<organism evidence="2 3">
    <name type="scientific">Craurococcus roseus</name>
    <dbReference type="NCBI Taxonomy" id="77585"/>
    <lineage>
        <taxon>Bacteria</taxon>
        <taxon>Pseudomonadati</taxon>
        <taxon>Pseudomonadota</taxon>
        <taxon>Alphaproteobacteria</taxon>
        <taxon>Acetobacterales</taxon>
        <taxon>Acetobacteraceae</taxon>
        <taxon>Craurococcus</taxon>
    </lineage>
</organism>
<dbReference type="RefSeq" id="WP_343895326.1">
    <property type="nucleotide sequence ID" value="NZ_BAAAFZ010000027.1"/>
</dbReference>
<feature type="domain" description="YjiS-like" evidence="1">
    <location>
        <begin position="24"/>
        <end position="58"/>
    </location>
</feature>
<dbReference type="EMBL" id="BAAAFZ010000027">
    <property type="protein sequence ID" value="GAA0583120.1"/>
    <property type="molecule type" value="Genomic_DNA"/>
</dbReference>
<gene>
    <name evidence="2" type="ORF">GCM10009416_21880</name>
</gene>
<accession>A0ABN1F5W3</accession>
<sequence>MSIDGTTGAAGSGGARANPFALARRAFAAWRVRARDLRTLAAMDERALRDLGLSHYDVWAEAARWRRTRG</sequence>
<reference evidence="2 3" key="1">
    <citation type="journal article" date="2019" name="Int. J. Syst. Evol. Microbiol.">
        <title>The Global Catalogue of Microorganisms (GCM) 10K type strain sequencing project: providing services to taxonomists for standard genome sequencing and annotation.</title>
        <authorList>
            <consortium name="The Broad Institute Genomics Platform"/>
            <consortium name="The Broad Institute Genome Sequencing Center for Infectious Disease"/>
            <person name="Wu L."/>
            <person name="Ma J."/>
        </authorList>
    </citation>
    <scope>NUCLEOTIDE SEQUENCE [LARGE SCALE GENOMIC DNA]</scope>
    <source>
        <strain evidence="2 3">JCM 9933</strain>
    </source>
</reference>
<keyword evidence="3" id="KW-1185">Reference proteome</keyword>
<proteinExistence type="predicted"/>
<evidence type="ECO:0000259" key="1">
    <source>
        <dbReference type="Pfam" id="PF06568"/>
    </source>
</evidence>
<dbReference type="Pfam" id="PF06568">
    <property type="entry name" value="YjiS-like"/>
    <property type="match status" value="1"/>
</dbReference>
<dbReference type="Proteomes" id="UP001501588">
    <property type="component" value="Unassembled WGS sequence"/>
</dbReference>
<comment type="caution">
    <text evidence="2">The sequence shown here is derived from an EMBL/GenBank/DDBJ whole genome shotgun (WGS) entry which is preliminary data.</text>
</comment>
<protein>
    <recommendedName>
        <fullName evidence="1">YjiS-like domain-containing protein</fullName>
    </recommendedName>
</protein>
<evidence type="ECO:0000313" key="2">
    <source>
        <dbReference type="EMBL" id="GAA0583120.1"/>
    </source>
</evidence>
<evidence type="ECO:0000313" key="3">
    <source>
        <dbReference type="Proteomes" id="UP001501588"/>
    </source>
</evidence>
<dbReference type="InterPro" id="IPR009506">
    <property type="entry name" value="YjiS-like"/>
</dbReference>
<name>A0ABN1F5W3_9PROT</name>